<evidence type="ECO:0000313" key="9">
    <source>
        <dbReference type="EMBL" id="MFA9460277.1"/>
    </source>
</evidence>
<keyword evidence="3" id="KW-1003">Cell membrane</keyword>
<feature type="transmembrane region" description="Helical" evidence="7">
    <location>
        <begin position="181"/>
        <end position="202"/>
    </location>
</feature>
<dbReference type="InterPro" id="IPR036259">
    <property type="entry name" value="MFS_trans_sf"/>
</dbReference>
<evidence type="ECO:0000256" key="5">
    <source>
        <dbReference type="ARBA" id="ARBA00022989"/>
    </source>
</evidence>
<name>A0ABV4TSH2_9GAMM</name>
<keyword evidence="10" id="KW-1185">Reference proteome</keyword>
<dbReference type="Pfam" id="PF07690">
    <property type="entry name" value="MFS_1"/>
    <property type="match status" value="2"/>
</dbReference>
<feature type="transmembrane region" description="Helical" evidence="7">
    <location>
        <begin position="60"/>
        <end position="81"/>
    </location>
</feature>
<comment type="caution">
    <text evidence="9">The sequence shown here is derived from an EMBL/GenBank/DDBJ whole genome shotgun (WGS) entry which is preliminary data.</text>
</comment>
<evidence type="ECO:0000256" key="4">
    <source>
        <dbReference type="ARBA" id="ARBA00022692"/>
    </source>
</evidence>
<dbReference type="PANTHER" id="PTHR23517">
    <property type="entry name" value="RESISTANCE PROTEIN MDTM, PUTATIVE-RELATED-RELATED"/>
    <property type="match status" value="1"/>
</dbReference>
<comment type="subcellular location">
    <subcellularLocation>
        <location evidence="1">Cell membrane</location>
        <topology evidence="1">Multi-pass membrane protein</topology>
    </subcellularLocation>
</comment>
<sequence length="445" mass="47655">MAELPEGKDHAAYTHGIRANLGQFGFQMLQVLFVGLTIGLQRNVVPALAEEEFGLAPGSYLLFMAFIISFGFVKGALNFVAGRLSERVGRRRVLLWGWLAALPIPFMILYAPSWGWIVAANVLLGVNQGFAWSMTVTSKADITRAEQRGLATGFNEFAGYTGVAIASVVTGYLAADMDPRWALFLFGLTVALVALATAWLFAAETLHWARAEAHAHASGAHKGPRPRFPDNVSDHPGAREIFGLVSFRHRTFSALSQAGCVEKFVDALVWAFFPAWLHAQGLTVVAIGWVVGVFGVVWGASQLWTGPLSDRIGRKLPIVAGMWICGAGVAATLLVEGFWAWCATAAVAGVGMALLYPTLIAAVSDISHPNWRGSSLGVYRFWRDSGYGFGALAIGLAADATGALDTGFWLTAGAMGLSGLWVLLAADETHPRLNPAPQLQPGMEK</sequence>
<feature type="transmembrane region" description="Helical" evidence="7">
    <location>
        <begin position="157"/>
        <end position="175"/>
    </location>
</feature>
<evidence type="ECO:0000256" key="6">
    <source>
        <dbReference type="ARBA" id="ARBA00023136"/>
    </source>
</evidence>
<evidence type="ECO:0000256" key="1">
    <source>
        <dbReference type="ARBA" id="ARBA00004651"/>
    </source>
</evidence>
<evidence type="ECO:0000256" key="3">
    <source>
        <dbReference type="ARBA" id="ARBA00022475"/>
    </source>
</evidence>
<gene>
    <name evidence="9" type="ORF">ACERLL_05495</name>
</gene>
<dbReference type="SUPFAM" id="SSF103473">
    <property type="entry name" value="MFS general substrate transporter"/>
    <property type="match status" value="1"/>
</dbReference>
<evidence type="ECO:0000259" key="8">
    <source>
        <dbReference type="PROSITE" id="PS50850"/>
    </source>
</evidence>
<dbReference type="RefSeq" id="WP_373655061.1">
    <property type="nucleotide sequence ID" value="NZ_JBGUAW010000003.1"/>
</dbReference>
<dbReference type="InterPro" id="IPR011701">
    <property type="entry name" value="MFS"/>
</dbReference>
<evidence type="ECO:0000256" key="7">
    <source>
        <dbReference type="SAM" id="Phobius"/>
    </source>
</evidence>
<keyword evidence="6 7" id="KW-0472">Membrane</keyword>
<dbReference type="PROSITE" id="PS50850">
    <property type="entry name" value="MFS"/>
    <property type="match status" value="1"/>
</dbReference>
<dbReference type="PROSITE" id="PS00216">
    <property type="entry name" value="SUGAR_TRANSPORT_1"/>
    <property type="match status" value="2"/>
</dbReference>
<accession>A0ABV4TSH2</accession>
<dbReference type="InterPro" id="IPR005829">
    <property type="entry name" value="Sugar_transporter_CS"/>
</dbReference>
<protein>
    <submittedName>
        <fullName evidence="9">MFS transporter</fullName>
    </submittedName>
</protein>
<feature type="transmembrane region" description="Helical" evidence="7">
    <location>
        <begin position="21"/>
        <end position="40"/>
    </location>
</feature>
<organism evidence="9 10">
    <name type="scientific">Thiohalorhabdus methylotrophus</name>
    <dbReference type="NCBI Taxonomy" id="3242694"/>
    <lineage>
        <taxon>Bacteria</taxon>
        <taxon>Pseudomonadati</taxon>
        <taxon>Pseudomonadota</taxon>
        <taxon>Gammaproteobacteria</taxon>
        <taxon>Thiohalorhabdales</taxon>
        <taxon>Thiohalorhabdaceae</taxon>
        <taxon>Thiohalorhabdus</taxon>
    </lineage>
</organism>
<dbReference type="Proteomes" id="UP001575181">
    <property type="component" value="Unassembled WGS sequence"/>
</dbReference>
<feature type="domain" description="Major facilitator superfamily (MFS) profile" evidence="8">
    <location>
        <begin position="23"/>
        <end position="430"/>
    </location>
</feature>
<proteinExistence type="predicted"/>
<feature type="transmembrane region" description="Helical" evidence="7">
    <location>
        <begin position="312"/>
        <end position="332"/>
    </location>
</feature>
<feature type="transmembrane region" description="Helical" evidence="7">
    <location>
        <begin position="408"/>
        <end position="426"/>
    </location>
</feature>
<feature type="transmembrane region" description="Helical" evidence="7">
    <location>
        <begin position="93"/>
        <end position="110"/>
    </location>
</feature>
<evidence type="ECO:0000313" key="10">
    <source>
        <dbReference type="Proteomes" id="UP001575181"/>
    </source>
</evidence>
<feature type="transmembrane region" description="Helical" evidence="7">
    <location>
        <begin position="279"/>
        <end position="300"/>
    </location>
</feature>
<keyword evidence="4 7" id="KW-0812">Transmembrane</keyword>
<reference evidence="9 10" key="1">
    <citation type="submission" date="2024-08" db="EMBL/GenBank/DDBJ databases">
        <title>Whole-genome sequencing of halo(alkali)philic microorganisms from hypersaline lakes.</title>
        <authorList>
            <person name="Sorokin D.Y."/>
            <person name="Merkel A.Y."/>
            <person name="Messina E."/>
            <person name="Yakimov M."/>
        </authorList>
    </citation>
    <scope>NUCLEOTIDE SEQUENCE [LARGE SCALE GENOMIC DNA]</scope>
    <source>
        <strain evidence="9 10">Cl-TMA</strain>
    </source>
</reference>
<feature type="transmembrane region" description="Helical" evidence="7">
    <location>
        <begin position="385"/>
        <end position="402"/>
    </location>
</feature>
<feature type="transmembrane region" description="Helical" evidence="7">
    <location>
        <begin position="338"/>
        <end position="364"/>
    </location>
</feature>
<evidence type="ECO:0000256" key="2">
    <source>
        <dbReference type="ARBA" id="ARBA00022448"/>
    </source>
</evidence>
<keyword evidence="5 7" id="KW-1133">Transmembrane helix</keyword>
<dbReference type="InterPro" id="IPR020846">
    <property type="entry name" value="MFS_dom"/>
</dbReference>
<keyword evidence="2" id="KW-0813">Transport</keyword>
<dbReference type="Gene3D" id="1.20.1250.20">
    <property type="entry name" value="MFS general substrate transporter like domains"/>
    <property type="match status" value="2"/>
</dbReference>
<dbReference type="InterPro" id="IPR050171">
    <property type="entry name" value="MFS_Transporters"/>
</dbReference>
<dbReference type="EMBL" id="JBGUAW010000003">
    <property type="protein sequence ID" value="MFA9460277.1"/>
    <property type="molecule type" value="Genomic_DNA"/>
</dbReference>
<dbReference type="PANTHER" id="PTHR23517:SF3">
    <property type="entry name" value="INTEGRAL MEMBRANE TRANSPORT PROTEIN"/>
    <property type="match status" value="1"/>
</dbReference>